<sequence>MIKLAFDARDYGYTIISRFEKTLRNYLNNELLTRTDNIMNLIPTGVIEAGERRINNNSDFNDILENIDFIHLKEIIIYKDNYVCLYDSSKLDKKDFINIMDSLYELRCKIAHIRGFFTNSDLNNLYNEVMAICVNMIHIDEDFLMFLNVVLTTPEELVEKVPLDFLSDSIKNYEVLNNIPIADYEYEGGFVGRNDDKEKIIKMLEDGMHRVITISGAGGVGKSALVLNIVNDILRKKIIKYDCVIWVSAKENKLTYLGIEDIEPTLKSYEELLDTILDVMGFDYSSYITLESKEEDVNILFDACDKVLLVIDNLETITDDRIINFILDSHTKTNILITSRRGLGQVERRYDLKQLKEKEAIHLFRTICREKNLVKLIACNETIIKLYVNKVYCYPLAIKWVLGQVAIGKDINNLIDNINESTSDISQFCFEQIYSDLTREAKVILCTLSLYEDNLSKGILKYISNLNEVIFEDSIKSLVLVSIIIPEQTINKDNQQISTLYSLLPLTRGYVKAQLDKESILKQQIQDRMLTVDNTLEEAERAQKQYRYSLSNLGANTEEEKVAAMLAQTAYQKYQAGNYLDAVESYKRAIEIAPRFSSIYRNWAVMESIENHWLEADSLMDKAVKYSPEDVQIWLSWGNIKRKNDKIKDAFSYYSKAYELNPDDNVVLNSYALALSRMGEYEKADNLMNKALNMGEGKPNNRHLIINYTSIAENLKKWAEAYSFDKDYKKAEEKLKIALHDMELAVKIDDSDIRSSILYREILIDLGYLMKNMKQFDKAEVNFRKVIKSSTKKFREMEIYSRAIIGLLDLFVMQEKIDEVKKIIYEGEKIIKRVGKSQLYKLN</sequence>
<dbReference type="Proteomes" id="UP000184386">
    <property type="component" value="Unassembled WGS sequence"/>
</dbReference>
<dbReference type="SUPFAM" id="SSF52540">
    <property type="entry name" value="P-loop containing nucleoside triphosphate hydrolases"/>
    <property type="match status" value="1"/>
</dbReference>
<dbReference type="RefSeq" id="WP_073280586.1">
    <property type="nucleotide sequence ID" value="NZ_FRAC01000056.1"/>
</dbReference>
<keyword evidence="1" id="KW-0802">TPR repeat</keyword>
<dbReference type="SMART" id="SM00028">
    <property type="entry name" value="TPR"/>
    <property type="match status" value="4"/>
</dbReference>
<dbReference type="InterPro" id="IPR019734">
    <property type="entry name" value="TPR_rpt"/>
</dbReference>
<evidence type="ECO:0000256" key="1">
    <source>
        <dbReference type="PROSITE-ProRule" id="PRU00339"/>
    </source>
</evidence>
<dbReference type="Gene3D" id="1.25.40.10">
    <property type="entry name" value="Tetratricopeptide repeat domain"/>
    <property type="match status" value="2"/>
</dbReference>
<dbReference type="CDD" id="cd00882">
    <property type="entry name" value="Ras_like_GTPase"/>
    <property type="match status" value="1"/>
</dbReference>
<dbReference type="STRING" id="1121322.SAMN02745136_05721"/>
<dbReference type="PANTHER" id="PTHR47691:SF3">
    <property type="entry name" value="HTH-TYPE TRANSCRIPTIONAL REGULATOR RV0890C-RELATED"/>
    <property type="match status" value="1"/>
</dbReference>
<keyword evidence="4" id="KW-1185">Reference proteome</keyword>
<accession>A0A1M7DKF3</accession>
<dbReference type="GO" id="GO:0043531">
    <property type="term" value="F:ADP binding"/>
    <property type="evidence" value="ECO:0007669"/>
    <property type="project" value="InterPro"/>
</dbReference>
<dbReference type="OrthoDB" id="2079738at2"/>
<proteinExistence type="predicted"/>
<feature type="domain" description="NB-ARC" evidence="2">
    <location>
        <begin position="194"/>
        <end position="371"/>
    </location>
</feature>
<dbReference type="Pfam" id="PF04733">
    <property type="entry name" value="Coatomer_E"/>
    <property type="match status" value="1"/>
</dbReference>
<dbReference type="Gene3D" id="3.40.50.300">
    <property type="entry name" value="P-loop containing nucleotide triphosphate hydrolases"/>
    <property type="match status" value="1"/>
</dbReference>
<dbReference type="PROSITE" id="PS50005">
    <property type="entry name" value="TPR"/>
    <property type="match status" value="2"/>
</dbReference>
<dbReference type="SUPFAM" id="SSF48452">
    <property type="entry name" value="TPR-like"/>
    <property type="match status" value="2"/>
</dbReference>
<dbReference type="InterPro" id="IPR027417">
    <property type="entry name" value="P-loop_NTPase"/>
</dbReference>
<dbReference type="AlphaFoldDB" id="A0A1M7DKF3"/>
<evidence type="ECO:0000313" key="4">
    <source>
        <dbReference type="Proteomes" id="UP000184386"/>
    </source>
</evidence>
<reference evidence="3 4" key="1">
    <citation type="submission" date="2016-11" db="EMBL/GenBank/DDBJ databases">
        <authorList>
            <person name="Jaros S."/>
            <person name="Januszkiewicz K."/>
            <person name="Wedrychowicz H."/>
        </authorList>
    </citation>
    <scope>NUCLEOTIDE SEQUENCE [LARGE SCALE GENOMIC DNA]</scope>
    <source>
        <strain evidence="3 4">DSM 15929</strain>
    </source>
</reference>
<organism evidence="3 4">
    <name type="scientific">Anaerocolumna jejuensis DSM 15929</name>
    <dbReference type="NCBI Taxonomy" id="1121322"/>
    <lineage>
        <taxon>Bacteria</taxon>
        <taxon>Bacillati</taxon>
        <taxon>Bacillota</taxon>
        <taxon>Clostridia</taxon>
        <taxon>Lachnospirales</taxon>
        <taxon>Lachnospiraceae</taxon>
        <taxon>Anaerocolumna</taxon>
    </lineage>
</organism>
<protein>
    <submittedName>
        <fullName evidence="3">Tetratricopeptide repeat-containing protein</fullName>
    </submittedName>
</protein>
<dbReference type="Pfam" id="PF00931">
    <property type="entry name" value="NB-ARC"/>
    <property type="match status" value="1"/>
</dbReference>
<dbReference type="InterPro" id="IPR002182">
    <property type="entry name" value="NB-ARC"/>
</dbReference>
<dbReference type="InterPro" id="IPR011990">
    <property type="entry name" value="TPR-like_helical_dom_sf"/>
</dbReference>
<feature type="repeat" description="TPR" evidence="1">
    <location>
        <begin position="631"/>
        <end position="664"/>
    </location>
</feature>
<dbReference type="PANTHER" id="PTHR47691">
    <property type="entry name" value="REGULATOR-RELATED"/>
    <property type="match status" value="1"/>
</dbReference>
<feature type="repeat" description="TPR" evidence="1">
    <location>
        <begin position="563"/>
        <end position="596"/>
    </location>
</feature>
<name>A0A1M7DKF3_9FIRM</name>
<evidence type="ECO:0000259" key="2">
    <source>
        <dbReference type="Pfam" id="PF00931"/>
    </source>
</evidence>
<gene>
    <name evidence="3" type="ORF">SAMN02745136_05721</name>
</gene>
<evidence type="ECO:0000313" key="3">
    <source>
        <dbReference type="EMBL" id="SHL79878.1"/>
    </source>
</evidence>
<dbReference type="EMBL" id="FRAC01000056">
    <property type="protein sequence ID" value="SHL79878.1"/>
    <property type="molecule type" value="Genomic_DNA"/>
</dbReference>